<feature type="binding site" evidence="9">
    <location>
        <position position="253"/>
    </location>
    <ligand>
        <name>urate</name>
        <dbReference type="ChEBI" id="CHEBI:17775"/>
    </ligand>
</feature>
<organism evidence="11">
    <name type="scientific">Physcomitrium patens</name>
    <name type="common">Spreading-leaved earth moss</name>
    <name type="synonym">Physcomitrella patens</name>
    <dbReference type="NCBI Taxonomy" id="3218"/>
    <lineage>
        <taxon>Eukaryota</taxon>
        <taxon>Viridiplantae</taxon>
        <taxon>Streptophyta</taxon>
        <taxon>Embryophyta</taxon>
        <taxon>Bryophyta</taxon>
        <taxon>Bryophytina</taxon>
        <taxon>Bryopsida</taxon>
        <taxon>Funariidae</taxon>
        <taxon>Funariales</taxon>
        <taxon>Funariaceae</taxon>
        <taxon>Physcomitrium</taxon>
    </lineage>
</organism>
<gene>
    <name evidence="13" type="primary">LOC112291670</name>
    <name evidence="12" type="ORF">PHYPA_018568</name>
</gene>
<dbReference type="Proteomes" id="UP000006727">
    <property type="component" value="Chromosome 14"/>
</dbReference>
<comment type="pathway">
    <text evidence="2 7">Purine metabolism; urate degradation; (S)-allantoin from urate: step 1/3.</text>
</comment>
<dbReference type="Gene3D" id="3.10.270.10">
    <property type="entry name" value="Urate Oxidase"/>
    <property type="match status" value="1"/>
</dbReference>
<reference evidence="12 14" key="3">
    <citation type="journal article" date="2018" name="Plant J.">
        <title>The Physcomitrella patens chromosome-scale assembly reveals moss genome structure and evolution.</title>
        <authorList>
            <person name="Lang D."/>
            <person name="Ullrich K.K."/>
            <person name="Murat F."/>
            <person name="Fuchs J."/>
            <person name="Jenkins J."/>
            <person name="Haas F.B."/>
            <person name="Piednoel M."/>
            <person name="Gundlach H."/>
            <person name="Van Bel M."/>
            <person name="Meyberg R."/>
            <person name="Vives C."/>
            <person name="Morata J."/>
            <person name="Symeonidi A."/>
            <person name="Hiss M."/>
            <person name="Muchero W."/>
            <person name="Kamisugi Y."/>
            <person name="Saleh O."/>
            <person name="Blanc G."/>
            <person name="Decker E.L."/>
            <person name="van Gessel N."/>
            <person name="Grimwood J."/>
            <person name="Hayes R.D."/>
            <person name="Graham S.W."/>
            <person name="Gunter L.E."/>
            <person name="McDaniel S.F."/>
            <person name="Hoernstein S.N.W."/>
            <person name="Larsson A."/>
            <person name="Li F.W."/>
            <person name="Perroud P.F."/>
            <person name="Phillips J."/>
            <person name="Ranjan P."/>
            <person name="Rokshar D.S."/>
            <person name="Rothfels C.J."/>
            <person name="Schneider L."/>
            <person name="Shu S."/>
            <person name="Stevenson D.W."/>
            <person name="Thummler F."/>
            <person name="Tillich M."/>
            <person name="Villarreal Aguilar J.C."/>
            <person name="Widiez T."/>
            <person name="Wong G.K."/>
            <person name="Wymore A."/>
            <person name="Zhang Y."/>
            <person name="Zimmer A.D."/>
            <person name="Quatrano R.S."/>
            <person name="Mayer K.F.X."/>
            <person name="Goodstein D."/>
            <person name="Casacuberta J.M."/>
            <person name="Vandepoele K."/>
            <person name="Reski R."/>
            <person name="Cuming A.C."/>
            <person name="Tuskan G.A."/>
            <person name="Maumus F."/>
            <person name="Salse J."/>
            <person name="Schmutz J."/>
            <person name="Rensing S.A."/>
        </authorList>
    </citation>
    <scope>NUCLEOTIDE SEQUENCE [LARGE SCALE GENOMIC DNA]</scope>
    <source>
        <strain evidence="13 14">cv. Gransden 2004</strain>
    </source>
</reference>
<reference evidence="13" key="4">
    <citation type="submission" date="2020-12" db="UniProtKB">
        <authorList>
            <consortium name="EnsemblPlants"/>
        </authorList>
    </citation>
    <scope>IDENTIFICATION</scope>
</reference>
<dbReference type="RefSeq" id="XP_024395207.1">
    <property type="nucleotide sequence ID" value="XM_024539439.2"/>
</dbReference>
<dbReference type="EnsemblPlants" id="Pp3c14_15560V3.5">
    <property type="protein sequence ID" value="Pp3c14_15560V3.5"/>
    <property type="gene ID" value="Pp3c14_15560"/>
</dbReference>
<protein>
    <recommendedName>
        <fullName evidence="7 10">Uricase</fullName>
        <ecNumber evidence="7 10">1.7.3.3</ecNumber>
    </recommendedName>
    <alternativeName>
        <fullName evidence="7">Urate oxidase</fullName>
    </alternativeName>
</protein>
<evidence type="ECO:0000313" key="12">
    <source>
        <dbReference type="EMBL" id="PNR41165.1"/>
    </source>
</evidence>
<feature type="binding site" evidence="9">
    <location>
        <position position="179"/>
    </location>
    <ligand>
        <name>5-hydroxyisourate</name>
        <dbReference type="ChEBI" id="CHEBI:18072"/>
    </ligand>
</feature>
<name>A2SXS1_PHYPA</name>
<feature type="binding site" evidence="9">
    <location>
        <position position="162"/>
    </location>
    <ligand>
        <name>5-hydroxyisourate</name>
        <dbReference type="ChEBI" id="CHEBI:18072"/>
    </ligand>
</feature>
<dbReference type="InterPro" id="IPR002042">
    <property type="entry name" value="Uricase"/>
</dbReference>
<comment type="catalytic activity">
    <reaction evidence="7 10">
        <text>urate + O2 + H2O = 5-hydroxyisourate + H2O2</text>
        <dbReference type="Rhea" id="RHEA:21368"/>
        <dbReference type="ChEBI" id="CHEBI:15377"/>
        <dbReference type="ChEBI" id="CHEBI:15379"/>
        <dbReference type="ChEBI" id="CHEBI:16240"/>
        <dbReference type="ChEBI" id="CHEBI:17775"/>
        <dbReference type="ChEBI" id="CHEBI:18072"/>
        <dbReference type="EC" id="1.7.3.3"/>
    </reaction>
</comment>
<feature type="binding site" evidence="9">
    <location>
        <position position="179"/>
    </location>
    <ligand>
        <name>urate</name>
        <dbReference type="ChEBI" id="CHEBI:17775"/>
    </ligand>
</feature>
<dbReference type="SMR" id="A2SXS1"/>
<dbReference type="OrthoDB" id="9992118at2759"/>
<dbReference type="Gramene" id="Pp3c14_15560V3.2">
    <property type="protein sequence ID" value="Pp3c14_15560V3.2"/>
    <property type="gene ID" value="Pp3c14_15560"/>
</dbReference>
<dbReference type="NCBIfam" id="TIGR03383">
    <property type="entry name" value="urate_oxi"/>
    <property type="match status" value="1"/>
</dbReference>
<dbReference type="RefSeq" id="XP_024395205.1">
    <property type="nucleotide sequence ID" value="XM_024539437.2"/>
</dbReference>
<dbReference type="PIRSF" id="PIRSF000241">
    <property type="entry name" value="Urate_oxidase"/>
    <property type="match status" value="1"/>
</dbReference>
<dbReference type="GO" id="GO:0005777">
    <property type="term" value="C:peroxisome"/>
    <property type="evidence" value="ECO:0000318"/>
    <property type="project" value="GO_Central"/>
</dbReference>
<evidence type="ECO:0000256" key="4">
    <source>
        <dbReference type="ARBA" id="ARBA00022631"/>
    </source>
</evidence>
<evidence type="ECO:0000256" key="5">
    <source>
        <dbReference type="ARBA" id="ARBA00023002"/>
    </source>
</evidence>
<dbReference type="Gramene" id="Pp3c14_15560V3.1">
    <property type="protein sequence ID" value="Pp3c14_15560V3.1"/>
    <property type="gene ID" value="Pp3c14_15560"/>
</dbReference>
<feature type="active site" description="Charge relay system" evidence="8">
    <location>
        <position position="12"/>
    </location>
</feature>
<feature type="active site" description="Charge relay system" evidence="8">
    <location>
        <position position="59"/>
    </location>
</feature>
<feature type="binding site" evidence="9">
    <location>
        <position position="226"/>
    </location>
    <ligand>
        <name>5-hydroxyisourate</name>
        <dbReference type="ChEBI" id="CHEBI:18072"/>
    </ligand>
</feature>
<feature type="binding site" evidence="9">
    <location>
        <position position="226"/>
    </location>
    <ligand>
        <name>urate</name>
        <dbReference type="ChEBI" id="CHEBI:17775"/>
    </ligand>
</feature>
<dbReference type="KEGG" id="ppp:112291670"/>
<keyword evidence="4 7" id="KW-0659">Purine metabolism</keyword>
<dbReference type="AlphaFoldDB" id="A2SXS1"/>
<dbReference type="Pfam" id="PF01014">
    <property type="entry name" value="Uricase"/>
    <property type="match status" value="2"/>
</dbReference>
<dbReference type="EMBL" id="ABEU02000014">
    <property type="protein sequence ID" value="PNR41165.1"/>
    <property type="molecule type" value="Genomic_DNA"/>
</dbReference>
<feature type="binding site" evidence="9">
    <location>
        <position position="253"/>
    </location>
    <ligand>
        <name>O2</name>
        <dbReference type="ChEBI" id="CHEBI:15379"/>
    </ligand>
</feature>
<evidence type="ECO:0000313" key="13">
    <source>
        <dbReference type="EnsemblPlants" id="Pp3c14_15560V3.1"/>
    </source>
</evidence>
<feature type="binding site" evidence="9">
    <location>
        <position position="59"/>
    </location>
    <ligand>
        <name>urate</name>
        <dbReference type="ChEBI" id="CHEBI:17775"/>
    </ligand>
</feature>
<evidence type="ECO:0000313" key="14">
    <source>
        <dbReference type="Proteomes" id="UP000006727"/>
    </source>
</evidence>
<dbReference type="RefSeq" id="XP_073394555.1">
    <property type="nucleotide sequence ID" value="XM_073538454.1"/>
</dbReference>
<dbReference type="EnsemblPlants" id="Pp3c14_15560V3.2">
    <property type="protein sequence ID" value="Pp3c14_15560V3.2"/>
    <property type="gene ID" value="Pp3c14_15560"/>
</dbReference>
<dbReference type="InterPro" id="IPR019842">
    <property type="entry name" value="Uricase_CS"/>
</dbReference>
<feature type="binding site" evidence="9">
    <location>
        <position position="162"/>
    </location>
    <ligand>
        <name>urate</name>
        <dbReference type="ChEBI" id="CHEBI:17775"/>
    </ligand>
</feature>
<dbReference type="Gramene" id="Pp3c14_15560V3.4">
    <property type="protein sequence ID" value="Pp3c14_15560V3.4"/>
    <property type="gene ID" value="Pp3c14_15560"/>
</dbReference>
<keyword evidence="6 7" id="KW-0576">Peroxisome</keyword>
<comment type="subcellular location">
    <subcellularLocation>
        <location evidence="1 7">Peroxisome</location>
    </subcellularLocation>
</comment>
<dbReference type="EnsemblPlants" id="Pp3c14_15560V3.3">
    <property type="protein sequence ID" value="Pp3c14_15560V3.3"/>
    <property type="gene ID" value="Pp3c14_15560"/>
</dbReference>
<feature type="binding site" evidence="9">
    <location>
        <position position="60"/>
    </location>
    <ligand>
        <name>5-hydroxyisourate</name>
        <dbReference type="ChEBI" id="CHEBI:18072"/>
    </ligand>
</feature>
<dbReference type="FunCoup" id="A2SXS1">
    <property type="interactions" value="1799"/>
</dbReference>
<feature type="binding site" evidence="9">
    <location>
        <position position="227"/>
    </location>
    <ligand>
        <name>5-hydroxyisourate</name>
        <dbReference type="ChEBI" id="CHEBI:18072"/>
    </ligand>
</feature>
<dbReference type="EnsemblPlants" id="Pp3c14_15560V3.4">
    <property type="protein sequence ID" value="Pp3c14_15560V3.4"/>
    <property type="gene ID" value="Pp3c14_15560"/>
</dbReference>
<dbReference type="GO" id="GO:0004846">
    <property type="term" value="F:urate oxidase activity"/>
    <property type="evidence" value="ECO:0000318"/>
    <property type="project" value="GO_Central"/>
</dbReference>
<dbReference type="HOGENOM" id="CLU_048151_1_1_1"/>
<feature type="binding site" evidence="9">
    <location>
        <position position="253"/>
    </location>
    <ligand>
        <name>5-hydroxyisourate</name>
        <dbReference type="ChEBI" id="CHEBI:18072"/>
    </ligand>
</feature>
<evidence type="ECO:0000256" key="9">
    <source>
        <dbReference type="PIRSR" id="PIRSR000241-2"/>
    </source>
</evidence>
<comment type="function">
    <text evidence="7 10">Catalyzes the oxidation of uric acid to 5-hydroxyisourate, which is further processed to form (S)-allantoin.</text>
</comment>
<dbReference type="GO" id="GO:0007031">
    <property type="term" value="P:peroxisome organization"/>
    <property type="evidence" value="ECO:0007669"/>
    <property type="project" value="EnsemblPlants"/>
</dbReference>
<dbReference type="EMBL" id="DQ365940">
    <property type="protein sequence ID" value="ABD03948.1"/>
    <property type="molecule type" value="mRNA"/>
</dbReference>
<dbReference type="FunFam" id="3.10.270.10:FF:000001">
    <property type="entry name" value="Uricase"/>
    <property type="match status" value="1"/>
</dbReference>
<dbReference type="PaxDb" id="3218-PP1S209_59V6.3"/>
<dbReference type="UniPathway" id="UPA00394">
    <property type="reaction ID" value="UER00650"/>
</dbReference>
<keyword evidence="14" id="KW-1185">Reference proteome</keyword>
<evidence type="ECO:0000256" key="7">
    <source>
        <dbReference type="PIRNR" id="PIRNR000241"/>
    </source>
</evidence>
<dbReference type="PANTHER" id="PTHR42874:SF1">
    <property type="entry name" value="URICASE"/>
    <property type="match status" value="1"/>
</dbReference>
<sequence>MEGFALQHQHGKAKVRVGRLWRGATSQEHRFVEWNVSVSITSFVLPAFTDGDNSKIVATDSIKNTIYYLAKQCTEELSLEDFGVVVGQHFLRTYPKIVTGAKVILSQKPWERVVVDGVEHNHGFKLGSGKHTAEVIIGSNGCVKVTSGITDLSLLKTTQSGFEKFVRDQFTILPDTDERMLASTITGVWSYSGKPANYQRSWEAVKKVLMDTFFGSPPTGVYSPSVQHTLYQMAKAVLVRFPEIENIHLNMPNIHFLPVNLPTVGVKFENDVFLPTDEPHGSIEAKLSRMEIFQCKL</sequence>
<dbReference type="Gramene" id="Pp3c14_15560V3.3">
    <property type="protein sequence ID" value="Pp3c14_15560V3.3"/>
    <property type="gene ID" value="Pp3c14_15560"/>
</dbReference>
<dbReference type="EnsemblPlants" id="Pp3c14_15560V3.1">
    <property type="protein sequence ID" value="Pp3c14_15560V3.1"/>
    <property type="gene ID" value="Pp3c14_15560"/>
</dbReference>
<proteinExistence type="evidence at transcript level"/>
<dbReference type="PANTHER" id="PTHR42874">
    <property type="entry name" value="URICASE"/>
    <property type="match status" value="1"/>
</dbReference>
<evidence type="ECO:0000256" key="6">
    <source>
        <dbReference type="ARBA" id="ARBA00023140"/>
    </source>
</evidence>
<dbReference type="GO" id="GO:0019628">
    <property type="term" value="P:urate catabolic process"/>
    <property type="evidence" value="ECO:0000318"/>
    <property type="project" value="GO_Central"/>
</dbReference>
<dbReference type="PROSITE" id="PS00366">
    <property type="entry name" value="URICASE"/>
    <property type="match status" value="1"/>
</dbReference>
<dbReference type="GeneID" id="112291670"/>
<dbReference type="EC" id="1.7.3.3" evidence="7 10"/>
<feature type="binding site" evidence="9">
    <location>
        <position position="60"/>
    </location>
    <ligand>
        <name>urate</name>
        <dbReference type="ChEBI" id="CHEBI:17775"/>
    </ligand>
</feature>
<keyword evidence="5 7" id="KW-0560">Oxidoreductase</keyword>
<dbReference type="Gramene" id="Pp3c14_15560V3.5">
    <property type="protein sequence ID" value="Pp3c14_15560V3.5"/>
    <property type="gene ID" value="Pp3c14_15560"/>
</dbReference>
<reference evidence="12 14" key="2">
    <citation type="journal article" date="2008" name="Science">
        <title>The Physcomitrella genome reveals evolutionary insights into the conquest of land by plants.</title>
        <authorList>
            <person name="Rensing S."/>
            <person name="Lang D."/>
            <person name="Zimmer A."/>
            <person name="Terry A."/>
            <person name="Salamov A."/>
            <person name="Shapiro H."/>
            <person name="Nishiyama T."/>
            <person name="Perroud P.-F."/>
            <person name="Lindquist E."/>
            <person name="Kamisugi Y."/>
            <person name="Tanahashi T."/>
            <person name="Sakakibara K."/>
            <person name="Fujita T."/>
            <person name="Oishi K."/>
            <person name="Shin-I T."/>
            <person name="Kuroki Y."/>
            <person name="Toyoda A."/>
            <person name="Suzuki Y."/>
            <person name="Hashimoto A."/>
            <person name="Yamaguchi K."/>
            <person name="Sugano A."/>
            <person name="Kohara Y."/>
            <person name="Fujiyama A."/>
            <person name="Anterola A."/>
            <person name="Aoki S."/>
            <person name="Ashton N."/>
            <person name="Barbazuk W.B."/>
            <person name="Barker E."/>
            <person name="Bennetzen J."/>
            <person name="Bezanilla M."/>
            <person name="Blankenship R."/>
            <person name="Cho S.H."/>
            <person name="Dutcher S."/>
            <person name="Estelle M."/>
            <person name="Fawcett J.A."/>
            <person name="Gundlach H."/>
            <person name="Hanada K."/>
            <person name="Heyl A."/>
            <person name="Hicks K.A."/>
            <person name="Hugh J."/>
            <person name="Lohr M."/>
            <person name="Mayer K."/>
            <person name="Melkozernov A."/>
            <person name="Murata T."/>
            <person name="Nelson D."/>
            <person name="Pils B."/>
            <person name="Prigge M."/>
            <person name="Reiss B."/>
            <person name="Renner T."/>
            <person name="Rombauts S."/>
            <person name="Rushton P."/>
            <person name="Sanderfoot A."/>
            <person name="Schween G."/>
            <person name="Shiu S.-H."/>
            <person name="Stueber K."/>
            <person name="Theodoulou F.L."/>
            <person name="Tu H."/>
            <person name="Van de Peer Y."/>
            <person name="Verrier P.J."/>
            <person name="Waters E."/>
            <person name="Wood A."/>
            <person name="Yang L."/>
            <person name="Cove D."/>
            <person name="Cuming A."/>
            <person name="Hasebe M."/>
            <person name="Lucas S."/>
            <person name="Mishler D.B."/>
            <person name="Reski R."/>
            <person name="Grigoriev I."/>
            <person name="Quatrano R.S."/>
            <person name="Boore J.L."/>
        </authorList>
    </citation>
    <scope>NUCLEOTIDE SEQUENCE [LARGE SCALE GENOMIC DNA]</scope>
    <source>
        <strain evidence="13 14">cv. Gransden 2004</strain>
    </source>
</reference>
<dbReference type="GO" id="GO:0006145">
    <property type="term" value="P:purine nucleobase catabolic process"/>
    <property type="evidence" value="ECO:0000318"/>
    <property type="project" value="GO_Central"/>
</dbReference>
<comment type="similarity">
    <text evidence="3 7 10">Belongs to the uricase family.</text>
</comment>
<evidence type="ECO:0000256" key="3">
    <source>
        <dbReference type="ARBA" id="ARBA00009760"/>
    </source>
</evidence>
<feature type="active site" description="Charge relay system" evidence="8">
    <location>
        <position position="255"/>
    </location>
</feature>
<dbReference type="OMA" id="ATMYKMS"/>
<reference evidence="11" key="1">
    <citation type="submission" date="2006-01" db="EMBL/GenBank/DDBJ databases">
        <title>Studies on urate oxidase in Arabidopsis thaliana.</title>
        <authorList>
            <person name="Gonnella G."/>
            <person name="Wanke D."/>
            <person name="Pinzon L."/>
            <person name="Frommer W.B."/>
            <person name="Desimone M."/>
        </authorList>
    </citation>
    <scope>NUCLEOTIDE SEQUENCE</scope>
</reference>
<dbReference type="STRING" id="3218.A2SXS1"/>
<evidence type="ECO:0000256" key="8">
    <source>
        <dbReference type="PIRSR" id="PIRSR000241-1"/>
    </source>
</evidence>
<feature type="binding site" evidence="9">
    <location>
        <position position="227"/>
    </location>
    <ligand>
        <name>urate</name>
        <dbReference type="ChEBI" id="CHEBI:17775"/>
    </ligand>
</feature>
<accession>A2SXS1</accession>
<dbReference type="CDD" id="cd00445">
    <property type="entry name" value="Uricase"/>
    <property type="match status" value="1"/>
</dbReference>
<dbReference type="PRINTS" id="PR00093">
    <property type="entry name" value="URICASE"/>
</dbReference>
<evidence type="ECO:0000256" key="2">
    <source>
        <dbReference type="ARBA" id="ARBA00004831"/>
    </source>
</evidence>
<evidence type="ECO:0000256" key="10">
    <source>
        <dbReference type="RuleBase" id="RU004455"/>
    </source>
</evidence>
<evidence type="ECO:0000313" key="11">
    <source>
        <dbReference type="EMBL" id="ABD03948.1"/>
    </source>
</evidence>
<evidence type="ECO:0000256" key="1">
    <source>
        <dbReference type="ARBA" id="ARBA00004275"/>
    </source>
</evidence>
<dbReference type="SUPFAM" id="SSF55620">
    <property type="entry name" value="Tetrahydrobiopterin biosynthesis enzymes-like"/>
    <property type="match status" value="2"/>
</dbReference>